<dbReference type="Pfam" id="PF01653">
    <property type="entry name" value="DNA_ligase_aden"/>
    <property type="match status" value="1"/>
</dbReference>
<dbReference type="FunFam" id="1.10.150.20:FF:000006">
    <property type="entry name" value="DNA ligase"/>
    <property type="match status" value="1"/>
</dbReference>
<evidence type="ECO:0000313" key="18">
    <source>
        <dbReference type="Proteomes" id="UP000050326"/>
    </source>
</evidence>
<dbReference type="InterPro" id="IPR010994">
    <property type="entry name" value="RuvA_2-like"/>
</dbReference>
<keyword evidence="4 15" id="KW-0436">Ligase</keyword>
<dbReference type="NCBIfam" id="NF005932">
    <property type="entry name" value="PRK07956.1"/>
    <property type="match status" value="1"/>
</dbReference>
<feature type="binding site" evidence="15">
    <location>
        <position position="167"/>
    </location>
    <ligand>
        <name>NAD(+)</name>
        <dbReference type="ChEBI" id="CHEBI:57540"/>
    </ligand>
</feature>
<dbReference type="GO" id="GO:0005829">
    <property type="term" value="C:cytosol"/>
    <property type="evidence" value="ECO:0007669"/>
    <property type="project" value="TreeGrafter"/>
</dbReference>
<dbReference type="Gene3D" id="3.40.50.10190">
    <property type="entry name" value="BRCT domain"/>
    <property type="match status" value="1"/>
</dbReference>
<dbReference type="FunFam" id="1.10.150.20:FF:000007">
    <property type="entry name" value="DNA ligase"/>
    <property type="match status" value="1"/>
</dbReference>
<organism evidence="17 18">
    <name type="scientific">Oxobacter pfennigii</name>
    <dbReference type="NCBI Taxonomy" id="36849"/>
    <lineage>
        <taxon>Bacteria</taxon>
        <taxon>Bacillati</taxon>
        <taxon>Bacillota</taxon>
        <taxon>Clostridia</taxon>
        <taxon>Eubacteriales</taxon>
        <taxon>Clostridiaceae</taxon>
        <taxon>Oxobacter</taxon>
    </lineage>
</organism>
<dbReference type="InterPro" id="IPR041663">
    <property type="entry name" value="DisA/LigA_HHH"/>
</dbReference>
<feature type="binding site" evidence="15">
    <location>
        <begin position="80"/>
        <end position="81"/>
    </location>
    <ligand>
        <name>NAD(+)</name>
        <dbReference type="ChEBI" id="CHEBI:57540"/>
    </ligand>
</feature>
<comment type="function">
    <text evidence="1 15">DNA ligase that catalyzes the formation of phosphodiester linkages between 5'-phosphoryl and 3'-hydroxyl groups in double-stranded DNA using NAD as a coenzyme and as the energy source for the reaction. It is essential for DNA replication and repair of damaged DNA.</text>
</comment>
<keyword evidence="10 15" id="KW-0520">NAD</keyword>
<evidence type="ECO:0000256" key="11">
    <source>
        <dbReference type="ARBA" id="ARBA00023204"/>
    </source>
</evidence>
<dbReference type="NCBIfam" id="TIGR00575">
    <property type="entry name" value="dnlj"/>
    <property type="match status" value="1"/>
</dbReference>
<dbReference type="InterPro" id="IPR013839">
    <property type="entry name" value="DNAligase_adenylation"/>
</dbReference>
<accession>A0A0P8YFU1</accession>
<dbReference type="SUPFAM" id="SSF50249">
    <property type="entry name" value="Nucleic acid-binding proteins"/>
    <property type="match status" value="1"/>
</dbReference>
<evidence type="ECO:0000256" key="14">
    <source>
        <dbReference type="ARBA" id="ARBA00060881"/>
    </source>
</evidence>
<dbReference type="InterPro" id="IPR036420">
    <property type="entry name" value="BRCT_dom_sf"/>
</dbReference>
<dbReference type="GO" id="GO:0006260">
    <property type="term" value="P:DNA replication"/>
    <property type="evidence" value="ECO:0007669"/>
    <property type="project" value="UniProtKB-KW"/>
</dbReference>
<dbReference type="PATRIC" id="fig|36849.3.peg.442"/>
<evidence type="ECO:0000256" key="9">
    <source>
        <dbReference type="ARBA" id="ARBA00022842"/>
    </source>
</evidence>
<keyword evidence="6 15" id="KW-0479">Metal-binding</keyword>
<dbReference type="Gene3D" id="1.10.150.20">
    <property type="entry name" value="5' to 3' exonuclease, C-terminal subdomain"/>
    <property type="match status" value="2"/>
</dbReference>
<evidence type="ECO:0000256" key="6">
    <source>
        <dbReference type="ARBA" id="ARBA00022723"/>
    </source>
</evidence>
<dbReference type="InterPro" id="IPR001679">
    <property type="entry name" value="DNA_ligase"/>
</dbReference>
<feature type="binding site" evidence="15">
    <location>
        <position position="307"/>
    </location>
    <ligand>
        <name>NAD(+)</name>
        <dbReference type="ChEBI" id="CHEBI:57540"/>
    </ligand>
</feature>
<dbReference type="InterPro" id="IPR003583">
    <property type="entry name" value="Hlx-hairpin-Hlx_DNA-bd_motif"/>
</dbReference>
<feature type="binding site" evidence="15">
    <location>
        <position position="110"/>
    </location>
    <ligand>
        <name>NAD(+)</name>
        <dbReference type="ChEBI" id="CHEBI:57540"/>
    </ligand>
</feature>
<dbReference type="SMART" id="SM00532">
    <property type="entry name" value="LIGANc"/>
    <property type="match status" value="1"/>
</dbReference>
<dbReference type="PIRSF" id="PIRSF001604">
    <property type="entry name" value="LigA"/>
    <property type="match status" value="1"/>
</dbReference>
<feature type="binding site" evidence="15">
    <location>
        <begin position="31"/>
        <end position="35"/>
    </location>
    <ligand>
        <name>NAD(+)</name>
        <dbReference type="ChEBI" id="CHEBI:57540"/>
    </ligand>
</feature>
<comment type="cofactor">
    <cofactor evidence="15">
        <name>Mg(2+)</name>
        <dbReference type="ChEBI" id="CHEBI:18420"/>
    </cofactor>
    <cofactor evidence="15">
        <name>Mn(2+)</name>
        <dbReference type="ChEBI" id="CHEBI:29035"/>
    </cofactor>
</comment>
<feature type="binding site" evidence="15">
    <location>
        <position position="133"/>
    </location>
    <ligand>
        <name>NAD(+)</name>
        <dbReference type="ChEBI" id="CHEBI:57540"/>
    </ligand>
</feature>
<evidence type="ECO:0000256" key="1">
    <source>
        <dbReference type="ARBA" id="ARBA00004067"/>
    </source>
</evidence>
<dbReference type="Pfam" id="PF00533">
    <property type="entry name" value="BRCT"/>
    <property type="match status" value="1"/>
</dbReference>
<keyword evidence="5 15" id="KW-0235">DNA replication</keyword>
<dbReference type="PROSITE" id="PS01055">
    <property type="entry name" value="DNA_LIGASE_N1"/>
    <property type="match status" value="1"/>
</dbReference>
<protein>
    <recommendedName>
        <fullName evidence="3 15">DNA ligase</fullName>
        <ecNumber evidence="2 15">6.5.1.2</ecNumber>
    </recommendedName>
    <alternativeName>
        <fullName evidence="15">Polydeoxyribonucleotide synthase [NAD(+)]</fullName>
    </alternativeName>
</protein>
<evidence type="ECO:0000259" key="16">
    <source>
        <dbReference type="PROSITE" id="PS50172"/>
    </source>
</evidence>
<dbReference type="CDD" id="cd00114">
    <property type="entry name" value="LIGANc"/>
    <property type="match status" value="1"/>
</dbReference>
<dbReference type="Pfam" id="PF03119">
    <property type="entry name" value="DNA_ligase_ZBD"/>
    <property type="match status" value="1"/>
</dbReference>
<dbReference type="InterPro" id="IPR012340">
    <property type="entry name" value="NA-bd_OB-fold"/>
</dbReference>
<sequence>MDIEKKIEKLREEINYHNHRYHVLDNPEIDDYDYDMLLRELKKLEEEHPELVTPDSPTQRVGATPLKEFEQVVHTVPLQSLQDVFSFEELRDWDTRVRNGLDEAPEYVVELKIDGLSVALLYENGQFARGATRGDGVTGEDVTLNLKTIKSIPLKIKDTNLLEVRGEVYIPKKGFQELNEKREEEGQPLFANPRNAAAGSLRQLDPKITAGRPLDIFIFNVQRYGGEAFQTHIESLEALNSLGFKVSPKRIVCKTIEEVYDIVNEIGESRGDIPFEIDGVVVKVNSLSQREILGTTAKTPRWAAAFKYPAERKKTKLTNIIINVGRTGALTPMAILEPVRIAGSTVSKTTLHNEDYIKEKDIRIGDYVVIQKAGDVIPEVVESLKQERDGSEVIFEMPKLCPDCNAPVIREEGEAAVRCTNVACPAQQRRAIQHFVSRDAMNIDGMGPQIIALLLDNGLIHDAADIYYLKFEDMVNLERMGEKSVTNLLNSIDKTRENDLERLINALGIRYVGQKAGKNLAKHFGSMDNLMTASKEELLMVEEIGTKMAETIYDFFINDRNRQFIEKLKAAGVNMASKASASDKPQVFAGLTFVLTGTLSKFKREEASRIIEEFGGKVSGSVSKKTSYVLAGEDAGSKLTKARELGVNVISEDEFEKMTNDFNNG</sequence>
<name>A0A0P8YFU1_9CLOT</name>
<keyword evidence="7 15" id="KW-0227">DNA damage</keyword>
<evidence type="ECO:0000256" key="15">
    <source>
        <dbReference type="HAMAP-Rule" id="MF_01588"/>
    </source>
</evidence>
<dbReference type="InterPro" id="IPR013840">
    <property type="entry name" value="DNAligase_N"/>
</dbReference>
<dbReference type="EMBL" id="LKET01000016">
    <property type="protein sequence ID" value="KPU45940.1"/>
    <property type="molecule type" value="Genomic_DNA"/>
</dbReference>
<evidence type="ECO:0000256" key="5">
    <source>
        <dbReference type="ARBA" id="ARBA00022705"/>
    </source>
</evidence>
<dbReference type="AlphaFoldDB" id="A0A0P8YFU1"/>
<feature type="active site" description="N6-AMP-lysine intermediate" evidence="15">
    <location>
        <position position="112"/>
    </location>
</feature>
<dbReference type="PANTHER" id="PTHR23389">
    <property type="entry name" value="CHROMOSOME TRANSMISSION FIDELITY FACTOR 18"/>
    <property type="match status" value="1"/>
</dbReference>
<comment type="catalytic activity">
    <reaction evidence="13 15">
        <text>NAD(+) + (deoxyribonucleotide)n-3'-hydroxyl + 5'-phospho-(deoxyribonucleotide)m = (deoxyribonucleotide)n+m + AMP + beta-nicotinamide D-nucleotide.</text>
        <dbReference type="EC" id="6.5.1.2"/>
    </reaction>
</comment>
<evidence type="ECO:0000313" key="17">
    <source>
        <dbReference type="EMBL" id="KPU45940.1"/>
    </source>
</evidence>
<dbReference type="Pfam" id="PF12826">
    <property type="entry name" value="HHH_2"/>
    <property type="match status" value="1"/>
</dbReference>
<dbReference type="GO" id="GO:0046872">
    <property type="term" value="F:metal ion binding"/>
    <property type="evidence" value="ECO:0007669"/>
    <property type="project" value="UniProtKB-KW"/>
</dbReference>
<feature type="binding site" evidence="15">
    <location>
        <position position="401"/>
    </location>
    <ligand>
        <name>Zn(2+)</name>
        <dbReference type="ChEBI" id="CHEBI:29105"/>
    </ligand>
</feature>
<evidence type="ECO:0000256" key="4">
    <source>
        <dbReference type="ARBA" id="ARBA00022598"/>
    </source>
</evidence>
<keyword evidence="9 15" id="KW-0460">Magnesium</keyword>
<dbReference type="InterPro" id="IPR018239">
    <property type="entry name" value="DNA_ligase_AS"/>
</dbReference>
<dbReference type="SMART" id="SM00292">
    <property type="entry name" value="BRCT"/>
    <property type="match status" value="1"/>
</dbReference>
<dbReference type="InterPro" id="IPR004150">
    <property type="entry name" value="NAD_DNA_ligase_OB"/>
</dbReference>
<dbReference type="GO" id="GO:0003677">
    <property type="term" value="F:DNA binding"/>
    <property type="evidence" value="ECO:0007669"/>
    <property type="project" value="InterPro"/>
</dbReference>
<feature type="binding site" evidence="15">
    <location>
        <position position="283"/>
    </location>
    <ligand>
        <name>NAD(+)</name>
        <dbReference type="ChEBI" id="CHEBI:57540"/>
    </ligand>
</feature>
<dbReference type="Pfam" id="PF03120">
    <property type="entry name" value="OB_DNA_ligase"/>
    <property type="match status" value="1"/>
</dbReference>
<dbReference type="OrthoDB" id="9759736at2"/>
<dbReference type="CDD" id="cd17748">
    <property type="entry name" value="BRCT_DNA_ligase_like"/>
    <property type="match status" value="1"/>
</dbReference>
<dbReference type="PANTHER" id="PTHR23389:SF9">
    <property type="entry name" value="DNA LIGASE"/>
    <property type="match status" value="1"/>
</dbReference>
<dbReference type="InterPro" id="IPR001357">
    <property type="entry name" value="BRCT_dom"/>
</dbReference>
<comment type="caution">
    <text evidence="17">The sequence shown here is derived from an EMBL/GenBank/DDBJ whole genome shotgun (WGS) entry which is preliminary data.</text>
</comment>
<feature type="binding site" evidence="15">
    <location>
        <position position="419"/>
    </location>
    <ligand>
        <name>Zn(2+)</name>
        <dbReference type="ChEBI" id="CHEBI:29105"/>
    </ligand>
</feature>
<dbReference type="FunFam" id="3.30.470.30:FF:000001">
    <property type="entry name" value="DNA ligase"/>
    <property type="match status" value="1"/>
</dbReference>
<proteinExistence type="inferred from homology"/>
<dbReference type="RefSeq" id="WP_054873556.1">
    <property type="nucleotide sequence ID" value="NZ_LKET01000016.1"/>
</dbReference>
<dbReference type="Gene3D" id="2.40.50.140">
    <property type="entry name" value="Nucleic acid-binding proteins"/>
    <property type="match status" value="1"/>
</dbReference>
<evidence type="ECO:0000256" key="8">
    <source>
        <dbReference type="ARBA" id="ARBA00022833"/>
    </source>
</evidence>
<dbReference type="FunFam" id="1.10.287.610:FF:000002">
    <property type="entry name" value="DNA ligase"/>
    <property type="match status" value="1"/>
</dbReference>
<dbReference type="Gene3D" id="6.20.10.30">
    <property type="match status" value="1"/>
</dbReference>
<reference evidence="17 18" key="1">
    <citation type="submission" date="2015-09" db="EMBL/GenBank/DDBJ databases">
        <title>Genome sequence of Oxobacter pfennigii DSM 3222.</title>
        <authorList>
            <person name="Poehlein A."/>
            <person name="Bengelsdorf F.R."/>
            <person name="Schiel-Bengelsdorf B."/>
            <person name="Duerre P."/>
            <person name="Daniel R."/>
        </authorList>
    </citation>
    <scope>NUCLEOTIDE SEQUENCE [LARGE SCALE GENOMIC DNA]</scope>
    <source>
        <strain evidence="17 18">DSM 3222</strain>
    </source>
</reference>
<comment type="similarity">
    <text evidence="14 15">Belongs to the NAD-dependent DNA ligase family. LigA subfamily.</text>
</comment>
<feature type="binding site" evidence="15">
    <location>
        <position position="404"/>
    </location>
    <ligand>
        <name>Zn(2+)</name>
        <dbReference type="ChEBI" id="CHEBI:29105"/>
    </ligand>
</feature>
<dbReference type="Gene3D" id="3.30.470.30">
    <property type="entry name" value="DNA ligase/mRNA capping enzyme"/>
    <property type="match status" value="1"/>
</dbReference>
<keyword evidence="18" id="KW-1185">Reference proteome</keyword>
<dbReference type="SUPFAM" id="SSF56091">
    <property type="entry name" value="DNA ligase/mRNA capping enzyme, catalytic domain"/>
    <property type="match status" value="1"/>
</dbReference>
<dbReference type="GO" id="GO:0006281">
    <property type="term" value="P:DNA repair"/>
    <property type="evidence" value="ECO:0007669"/>
    <property type="project" value="UniProtKB-KW"/>
</dbReference>
<feature type="binding site" evidence="15">
    <location>
        <position position="424"/>
    </location>
    <ligand>
        <name>Zn(2+)</name>
        <dbReference type="ChEBI" id="CHEBI:29105"/>
    </ligand>
</feature>
<gene>
    <name evidence="15 17" type="primary">ligA</name>
    <name evidence="17" type="ORF">OXPF_04080</name>
</gene>
<keyword evidence="8 15" id="KW-0862">Zinc</keyword>
<dbReference type="InterPro" id="IPR004149">
    <property type="entry name" value="Znf_DNAligase_C4"/>
</dbReference>
<dbReference type="SUPFAM" id="SSF52113">
    <property type="entry name" value="BRCT domain"/>
    <property type="match status" value="1"/>
</dbReference>
<dbReference type="EC" id="6.5.1.2" evidence="2 15"/>
<dbReference type="STRING" id="36849.OXPF_04080"/>
<evidence type="ECO:0000256" key="12">
    <source>
        <dbReference type="ARBA" id="ARBA00023211"/>
    </source>
</evidence>
<dbReference type="SUPFAM" id="SSF47781">
    <property type="entry name" value="RuvA domain 2-like"/>
    <property type="match status" value="1"/>
</dbReference>
<evidence type="ECO:0000256" key="13">
    <source>
        <dbReference type="ARBA" id="ARBA00034005"/>
    </source>
</evidence>
<dbReference type="PROSITE" id="PS50172">
    <property type="entry name" value="BRCT"/>
    <property type="match status" value="1"/>
</dbReference>
<dbReference type="SMART" id="SM00278">
    <property type="entry name" value="HhH1"/>
    <property type="match status" value="3"/>
</dbReference>
<evidence type="ECO:0000256" key="7">
    <source>
        <dbReference type="ARBA" id="ARBA00022763"/>
    </source>
</evidence>
<dbReference type="Gene3D" id="1.10.287.610">
    <property type="entry name" value="Helix hairpin bin"/>
    <property type="match status" value="1"/>
</dbReference>
<feature type="domain" description="BRCT" evidence="16">
    <location>
        <begin position="583"/>
        <end position="653"/>
    </location>
</feature>
<dbReference type="HAMAP" id="MF_01588">
    <property type="entry name" value="DNA_ligase_A"/>
    <property type="match status" value="1"/>
</dbReference>
<dbReference type="Proteomes" id="UP000050326">
    <property type="component" value="Unassembled WGS sequence"/>
</dbReference>
<dbReference type="FunFam" id="2.40.50.140:FF:000012">
    <property type="entry name" value="DNA ligase"/>
    <property type="match status" value="1"/>
</dbReference>
<evidence type="ECO:0000256" key="10">
    <source>
        <dbReference type="ARBA" id="ARBA00023027"/>
    </source>
</evidence>
<evidence type="ECO:0000256" key="3">
    <source>
        <dbReference type="ARBA" id="ARBA00013308"/>
    </source>
</evidence>
<keyword evidence="11 15" id="KW-0234">DNA repair</keyword>
<dbReference type="GO" id="GO:0003911">
    <property type="term" value="F:DNA ligase (NAD+) activity"/>
    <property type="evidence" value="ECO:0007669"/>
    <property type="project" value="UniProtKB-UniRule"/>
</dbReference>
<evidence type="ECO:0000256" key="2">
    <source>
        <dbReference type="ARBA" id="ARBA00012722"/>
    </source>
</evidence>
<keyword evidence="12 15" id="KW-0464">Manganese</keyword>